<feature type="domain" description="MDMPI C-terminal" evidence="1">
    <location>
        <begin position="150"/>
        <end position="258"/>
    </location>
</feature>
<dbReference type="InterPro" id="IPR024344">
    <property type="entry name" value="MDMPI_metal-binding"/>
</dbReference>
<dbReference type="AlphaFoldDB" id="A0A4U5WW09"/>
<name>A0A4U5WW09_STRGB</name>
<proteinExistence type="predicted"/>
<dbReference type="PANTHER" id="PTHR40758:SF1">
    <property type="entry name" value="CONSERVED PROTEIN"/>
    <property type="match status" value="1"/>
</dbReference>
<sequence length="270" mass="29070">MTVLGYDRCCAELLMQTDLLRALVADADPSVAVPGCPGWNLAQLLRHVGGAHRWAEAVVRTRSAEPVPHDLVDEVAGYAHETPEALDAWLADGARHLVEALRGAGPDVPVWSPGPGRTALFWARRMLHETVVHRADASRAVGAPFAVARDVALDAVDEWMGFGSAPELVEPAPGVVPLLGPGRTLHVRATGTGTDAAVEAAAEWLVDLSGDAVAWRRAHAEAAVTVRAAPADLVLLLYGRYTADDRRVEVQGDRALLDLWLERTSFWLRE</sequence>
<accession>A0A4U5WW09</accession>
<dbReference type="EMBL" id="SZPR01000020">
    <property type="protein sequence ID" value="TKT06707.1"/>
    <property type="molecule type" value="Genomic_DNA"/>
</dbReference>
<dbReference type="NCBIfam" id="TIGR03083">
    <property type="entry name" value="maleylpyruvate isomerase family mycothiol-dependent enzyme"/>
    <property type="match status" value="1"/>
</dbReference>
<keyword evidence="3" id="KW-0413">Isomerase</keyword>
<evidence type="ECO:0000259" key="2">
    <source>
        <dbReference type="Pfam" id="PF11716"/>
    </source>
</evidence>
<gene>
    <name evidence="3" type="ORF">E4U92_25830</name>
</gene>
<feature type="domain" description="Mycothiol-dependent maleylpyruvate isomerase metal-binding" evidence="2">
    <location>
        <begin position="16"/>
        <end position="137"/>
    </location>
</feature>
<evidence type="ECO:0000313" key="4">
    <source>
        <dbReference type="Proteomes" id="UP000308632"/>
    </source>
</evidence>
<dbReference type="Pfam" id="PF07398">
    <property type="entry name" value="MDMPI_C"/>
    <property type="match status" value="1"/>
</dbReference>
<keyword evidence="3" id="KW-0670">Pyruvate</keyword>
<dbReference type="Pfam" id="PF11716">
    <property type="entry name" value="MDMPI_N"/>
    <property type="match status" value="1"/>
</dbReference>
<dbReference type="SUPFAM" id="SSF109854">
    <property type="entry name" value="DinB/YfiT-like putative metalloenzymes"/>
    <property type="match status" value="1"/>
</dbReference>
<dbReference type="PANTHER" id="PTHR40758">
    <property type="entry name" value="CONSERVED PROTEIN"/>
    <property type="match status" value="1"/>
</dbReference>
<dbReference type="RefSeq" id="WP_137302870.1">
    <property type="nucleotide sequence ID" value="NZ_BMVD01000014.1"/>
</dbReference>
<dbReference type="GO" id="GO:0046872">
    <property type="term" value="F:metal ion binding"/>
    <property type="evidence" value="ECO:0007669"/>
    <property type="project" value="InterPro"/>
</dbReference>
<reference evidence="3 4" key="1">
    <citation type="submission" date="2019-04" db="EMBL/GenBank/DDBJ databases">
        <title>Streptomyces lasaliensis sp.nov., an Actinomycete isolated from soil which produces the polyether antibiotic lasalocid.</title>
        <authorList>
            <person name="Erwin G."/>
            <person name="Haber C."/>
        </authorList>
    </citation>
    <scope>NUCLEOTIDE SEQUENCE [LARGE SCALE GENOMIC DNA]</scope>
    <source>
        <strain evidence="3 4">DSM 40089</strain>
    </source>
</reference>
<dbReference type="Proteomes" id="UP000308632">
    <property type="component" value="Unassembled WGS sequence"/>
</dbReference>
<dbReference type="GO" id="GO:0016853">
    <property type="term" value="F:isomerase activity"/>
    <property type="evidence" value="ECO:0007669"/>
    <property type="project" value="UniProtKB-KW"/>
</dbReference>
<protein>
    <submittedName>
        <fullName evidence="3">Maleylpyruvate isomerase family mycothiol-dependent enzyme</fullName>
    </submittedName>
</protein>
<dbReference type="InterPro" id="IPR034660">
    <property type="entry name" value="DinB/YfiT-like"/>
</dbReference>
<dbReference type="InterPro" id="IPR010872">
    <property type="entry name" value="MDMPI_C-term_domain"/>
</dbReference>
<organism evidence="3 4">
    <name type="scientific">Streptomyces galbus</name>
    <dbReference type="NCBI Taxonomy" id="33898"/>
    <lineage>
        <taxon>Bacteria</taxon>
        <taxon>Bacillati</taxon>
        <taxon>Actinomycetota</taxon>
        <taxon>Actinomycetes</taxon>
        <taxon>Kitasatosporales</taxon>
        <taxon>Streptomycetaceae</taxon>
        <taxon>Streptomyces</taxon>
    </lineage>
</organism>
<dbReference type="GO" id="GO:0005886">
    <property type="term" value="C:plasma membrane"/>
    <property type="evidence" value="ECO:0007669"/>
    <property type="project" value="TreeGrafter"/>
</dbReference>
<evidence type="ECO:0000313" key="3">
    <source>
        <dbReference type="EMBL" id="TKT06707.1"/>
    </source>
</evidence>
<evidence type="ECO:0000259" key="1">
    <source>
        <dbReference type="Pfam" id="PF07398"/>
    </source>
</evidence>
<comment type="caution">
    <text evidence="3">The sequence shown here is derived from an EMBL/GenBank/DDBJ whole genome shotgun (WGS) entry which is preliminary data.</text>
</comment>
<dbReference type="InterPro" id="IPR017517">
    <property type="entry name" value="Maleyloyr_isom"/>
</dbReference>